<gene>
    <name evidence="3" type="ORF">METZ01_LOCUS401170</name>
</gene>
<feature type="non-terminal residue" evidence="3">
    <location>
        <position position="1"/>
    </location>
</feature>
<dbReference type="PANTHER" id="PTHR43000">
    <property type="entry name" value="DTDP-D-GLUCOSE 4,6-DEHYDRATASE-RELATED"/>
    <property type="match status" value="1"/>
</dbReference>
<dbReference type="AlphaFoldDB" id="A0A382VP18"/>
<accession>A0A382VP18</accession>
<sequence>VNFIVLGCTGFIGSRVYDFLQSNPNNSVVGISSNEVDLSEASSYKKLQNFITPDCVLIMCVGVKKQLGDNIDIFEKNIVIINNFIRAVVAVIPNKIIFISSASVYGEDVVHSYKIDENTPVVNRSYYGMAKYMSELLLDKVCSEINTKLIILRPPLVYGEGDTSFGYGPTGFLRKAIDGEKNVMWGDGNELREFIYIDDVVNIINRLVNSEFEGILN</sequence>
<dbReference type="EMBL" id="UINC01153542">
    <property type="protein sequence ID" value="SVD48316.1"/>
    <property type="molecule type" value="Genomic_DNA"/>
</dbReference>
<feature type="non-terminal residue" evidence="3">
    <location>
        <position position="217"/>
    </location>
</feature>
<dbReference type="InterPro" id="IPR036291">
    <property type="entry name" value="NAD(P)-bd_dom_sf"/>
</dbReference>
<dbReference type="CDD" id="cd08946">
    <property type="entry name" value="SDR_e"/>
    <property type="match status" value="1"/>
</dbReference>
<evidence type="ECO:0000313" key="3">
    <source>
        <dbReference type="EMBL" id="SVD48316.1"/>
    </source>
</evidence>
<reference evidence="3" key="1">
    <citation type="submission" date="2018-05" db="EMBL/GenBank/DDBJ databases">
        <authorList>
            <person name="Lanie J.A."/>
            <person name="Ng W.-L."/>
            <person name="Kazmierczak K.M."/>
            <person name="Andrzejewski T.M."/>
            <person name="Davidsen T.M."/>
            <person name="Wayne K.J."/>
            <person name="Tettelin H."/>
            <person name="Glass J.I."/>
            <person name="Rusch D."/>
            <person name="Podicherti R."/>
            <person name="Tsui H.-C.T."/>
            <person name="Winkler M.E."/>
        </authorList>
    </citation>
    <scope>NUCLEOTIDE SEQUENCE</scope>
</reference>
<evidence type="ECO:0000259" key="2">
    <source>
        <dbReference type="Pfam" id="PF01370"/>
    </source>
</evidence>
<proteinExistence type="inferred from homology"/>
<dbReference type="SUPFAM" id="SSF51735">
    <property type="entry name" value="NAD(P)-binding Rossmann-fold domains"/>
    <property type="match status" value="1"/>
</dbReference>
<dbReference type="Gene3D" id="3.40.50.720">
    <property type="entry name" value="NAD(P)-binding Rossmann-like Domain"/>
    <property type="match status" value="1"/>
</dbReference>
<organism evidence="3">
    <name type="scientific">marine metagenome</name>
    <dbReference type="NCBI Taxonomy" id="408172"/>
    <lineage>
        <taxon>unclassified sequences</taxon>
        <taxon>metagenomes</taxon>
        <taxon>ecological metagenomes</taxon>
    </lineage>
</organism>
<dbReference type="Pfam" id="PF01370">
    <property type="entry name" value="Epimerase"/>
    <property type="match status" value="1"/>
</dbReference>
<evidence type="ECO:0000256" key="1">
    <source>
        <dbReference type="ARBA" id="ARBA00007637"/>
    </source>
</evidence>
<name>A0A382VP18_9ZZZZ</name>
<protein>
    <recommendedName>
        <fullName evidence="2">NAD-dependent epimerase/dehydratase domain-containing protein</fullName>
    </recommendedName>
</protein>
<feature type="domain" description="NAD-dependent epimerase/dehydratase" evidence="2">
    <location>
        <begin position="4"/>
        <end position="210"/>
    </location>
</feature>
<comment type="similarity">
    <text evidence="1">Belongs to the NAD(P)-dependent epimerase/dehydratase family.</text>
</comment>
<dbReference type="InterPro" id="IPR001509">
    <property type="entry name" value="Epimerase_deHydtase"/>
</dbReference>